<keyword evidence="7" id="KW-1185">Reference proteome</keyword>
<reference evidence="6 7" key="1">
    <citation type="submission" date="2018-09" db="EMBL/GenBank/DDBJ databases">
        <title>Complete genome sequence of Euzebya sp. DY32-46 isolated from seawater of Pacific Ocean.</title>
        <authorList>
            <person name="Xu L."/>
            <person name="Wu Y.-H."/>
            <person name="Xu X.-W."/>
        </authorList>
    </citation>
    <scope>NUCLEOTIDE SEQUENCE [LARGE SCALE GENOMIC DNA]</scope>
    <source>
        <strain evidence="6 7">DY32-46</strain>
    </source>
</reference>
<dbReference type="GO" id="GO:0005829">
    <property type="term" value="C:cytosol"/>
    <property type="evidence" value="ECO:0007669"/>
    <property type="project" value="UniProtKB-SubCell"/>
</dbReference>
<keyword evidence="3" id="KW-0963">Cytoplasm</keyword>
<dbReference type="Gene3D" id="1.20.120.340">
    <property type="entry name" value="Flagellar protein FliS"/>
    <property type="match status" value="1"/>
</dbReference>
<dbReference type="SUPFAM" id="SSF101116">
    <property type="entry name" value="Flagellar export chaperone FliS"/>
    <property type="match status" value="1"/>
</dbReference>
<dbReference type="GO" id="GO:0044780">
    <property type="term" value="P:bacterial-type flagellum assembly"/>
    <property type="evidence" value="ECO:0007669"/>
    <property type="project" value="InterPro"/>
</dbReference>
<dbReference type="AlphaFoldDB" id="A0A346XUI5"/>
<dbReference type="PANTHER" id="PTHR34773">
    <property type="entry name" value="FLAGELLAR SECRETION CHAPERONE FLIS"/>
    <property type="match status" value="1"/>
</dbReference>
<comment type="subcellular location">
    <subcellularLocation>
        <location evidence="1">Cytoplasm</location>
        <location evidence="1">Cytosol</location>
    </subcellularLocation>
</comment>
<keyword evidence="6" id="KW-0282">Flagellum</keyword>
<dbReference type="KEGG" id="euz:DVS28_a1182"/>
<dbReference type="PANTHER" id="PTHR34773:SF1">
    <property type="entry name" value="FLAGELLAR SECRETION CHAPERONE FLIS"/>
    <property type="match status" value="1"/>
</dbReference>
<sequence>MTLASARRRYVTDAIQTVSPQQLVVMLYDRLLLDITRAGEALERRDLEAVNAQLTHAQDIVLELESSLDPSLWSGGPTLLALYRFLHNELITANVTKDAARIQICRGLVEPLATAWRQAASGLAEDLTSRAASAQQLHQSTQPLQAVTT</sequence>
<organism evidence="6 7">
    <name type="scientific">Euzebya pacifica</name>
    <dbReference type="NCBI Taxonomy" id="1608957"/>
    <lineage>
        <taxon>Bacteria</taxon>
        <taxon>Bacillati</taxon>
        <taxon>Actinomycetota</taxon>
        <taxon>Nitriliruptoria</taxon>
        <taxon>Euzebyales</taxon>
    </lineage>
</organism>
<dbReference type="Pfam" id="PF02561">
    <property type="entry name" value="FliS"/>
    <property type="match status" value="1"/>
</dbReference>
<accession>A0A346XUI5</accession>
<keyword evidence="6" id="KW-0966">Cell projection</keyword>
<comment type="similarity">
    <text evidence="2">Belongs to the FliS family.</text>
</comment>
<dbReference type="GO" id="GO:0071973">
    <property type="term" value="P:bacterial-type flagellum-dependent cell motility"/>
    <property type="evidence" value="ECO:0007669"/>
    <property type="project" value="TreeGrafter"/>
</dbReference>
<dbReference type="RefSeq" id="WP_114590616.1">
    <property type="nucleotide sequence ID" value="NZ_CP031165.1"/>
</dbReference>
<evidence type="ECO:0000256" key="5">
    <source>
        <dbReference type="ARBA" id="ARBA00023186"/>
    </source>
</evidence>
<keyword evidence="4" id="KW-1005">Bacterial flagellum biogenesis</keyword>
<dbReference type="NCBIfam" id="TIGR00208">
    <property type="entry name" value="fliS"/>
    <property type="match status" value="1"/>
</dbReference>
<protein>
    <submittedName>
        <fullName evidence="6">Flagellar biosynthesis protein FliS</fullName>
    </submittedName>
</protein>
<evidence type="ECO:0000256" key="2">
    <source>
        <dbReference type="ARBA" id="ARBA00008787"/>
    </source>
</evidence>
<gene>
    <name evidence="6" type="ORF">DVS28_a1182</name>
</gene>
<dbReference type="Proteomes" id="UP000264006">
    <property type="component" value="Chromosome"/>
</dbReference>
<dbReference type="CDD" id="cd16098">
    <property type="entry name" value="FliS"/>
    <property type="match status" value="1"/>
</dbReference>
<keyword evidence="5" id="KW-0143">Chaperone</keyword>
<evidence type="ECO:0000313" key="7">
    <source>
        <dbReference type="Proteomes" id="UP000264006"/>
    </source>
</evidence>
<evidence type="ECO:0000256" key="3">
    <source>
        <dbReference type="ARBA" id="ARBA00022490"/>
    </source>
</evidence>
<name>A0A346XUI5_9ACTN</name>
<keyword evidence="6" id="KW-0969">Cilium</keyword>
<evidence type="ECO:0000256" key="4">
    <source>
        <dbReference type="ARBA" id="ARBA00022795"/>
    </source>
</evidence>
<proteinExistence type="inferred from homology"/>
<dbReference type="InterPro" id="IPR036584">
    <property type="entry name" value="FliS_sf"/>
</dbReference>
<dbReference type="InterPro" id="IPR003713">
    <property type="entry name" value="FliS"/>
</dbReference>
<evidence type="ECO:0000313" key="6">
    <source>
        <dbReference type="EMBL" id="AXV05882.1"/>
    </source>
</evidence>
<dbReference type="EMBL" id="CP031165">
    <property type="protein sequence ID" value="AXV05882.1"/>
    <property type="molecule type" value="Genomic_DNA"/>
</dbReference>
<dbReference type="OrthoDB" id="3268516at2"/>
<evidence type="ECO:0000256" key="1">
    <source>
        <dbReference type="ARBA" id="ARBA00004514"/>
    </source>
</evidence>